<feature type="transmembrane region" description="Helical" evidence="1">
    <location>
        <begin position="292"/>
        <end position="312"/>
    </location>
</feature>
<feature type="transmembrane region" description="Helical" evidence="1">
    <location>
        <begin position="464"/>
        <end position="485"/>
    </location>
</feature>
<comment type="caution">
    <text evidence="2">The sequence shown here is derived from an EMBL/GenBank/DDBJ whole genome shotgun (WGS) entry which is preliminary data.</text>
</comment>
<dbReference type="Pfam" id="PF10060">
    <property type="entry name" value="DUF2298"/>
    <property type="match status" value="2"/>
</dbReference>
<feature type="transmembrane region" description="Helical" evidence="1">
    <location>
        <begin position="342"/>
        <end position="360"/>
    </location>
</feature>
<dbReference type="InterPro" id="IPR018746">
    <property type="entry name" value="DUF2298"/>
</dbReference>
<evidence type="ECO:0000313" key="3">
    <source>
        <dbReference type="Proteomes" id="UP000178372"/>
    </source>
</evidence>
<name>A0A1F7GCM7_9BACT</name>
<feature type="transmembrane region" description="Helical" evidence="1">
    <location>
        <begin position="532"/>
        <end position="552"/>
    </location>
</feature>
<feature type="transmembrane region" description="Helical" evidence="1">
    <location>
        <begin position="501"/>
        <end position="520"/>
    </location>
</feature>
<feature type="transmembrane region" description="Helical" evidence="1">
    <location>
        <begin position="6"/>
        <end position="24"/>
    </location>
</feature>
<accession>A0A1F7GCM7</accession>
<dbReference type="AlphaFoldDB" id="A0A1F7GCM7"/>
<evidence type="ECO:0000256" key="1">
    <source>
        <dbReference type="SAM" id="Phobius"/>
    </source>
</evidence>
<feature type="transmembrane region" description="Helical" evidence="1">
    <location>
        <begin position="319"/>
        <end position="336"/>
    </location>
</feature>
<dbReference type="PANTHER" id="PTHR10790">
    <property type="entry name" value="TPR-DOMAIN CONTAINING PROTEIN"/>
    <property type="match status" value="1"/>
</dbReference>
<sequence>MDWLSTALIWYFMLALLGLFFLPLTGRLFSRFFDDGGYPFAKTIGIISISYAIFLLVTLKLVPFTTKGIMIVVAAFILLNLIIIIKNQSTAFIDIFKTKIIIFEELLFLGAFIFWVFVRGQEPSAHTLEKFMDFGFINSIFKSVVFPPPDMWFSGHSINYYYFGHLTGAVLSKLTPITTATTYNLILATIFALSVTQIFSLGFTLTKALFKSPLSRAAAGVMSAFIVNLAGNLHTIYLFTKGYPNDKPVPFWEILSKFDPTSYWYPNATRFIPFTIHEFPIYSYVVADLHGHVFDIPFVILTIAISYIFLAYKKKGGRLETPFSLLFGFLIAISYMTNALDGPIYLLFTALIGFFVYPNLIKFLKHISIVVLSFVVFSLPFSLFFKPFTTGIGVNCAPKFLTNIGKLGPFLFEAGNCQHSFWWMWMLLWGFFIFNALFFALFYGKKVISLSSKKELDDTEIVSILLSVCFILGTFLVIVPEFFYIKDIYPAHFRANTMFKLGYQAFIVMGLASSVTIFLLKKTFQKKKPLSYIIYVILVIPQLFLIGVYPYFAVRSYYGTLNKTPQLNGTKWLETSIPDYTEIVNYLNNHADSKSTIIEAQGDSYTDFNVVSSYTGLPTVGGWYVHQWLWRGKPEVLQARIPDIETVYKNPDIVAIKNVIKKYNIGYIIYGPNERQKYGTGNEEILPLVGVKTFKTTSGVSYIIKTH</sequence>
<feature type="transmembrane region" description="Helical" evidence="1">
    <location>
        <begin position="367"/>
        <end position="385"/>
    </location>
</feature>
<feature type="transmembrane region" description="Helical" evidence="1">
    <location>
        <begin position="68"/>
        <end position="88"/>
    </location>
</feature>
<dbReference type="PANTHER" id="PTHR10790:SF51">
    <property type="entry name" value="TETRATRICOPEPTIDE REPEAT PROTEIN"/>
    <property type="match status" value="1"/>
</dbReference>
<evidence type="ECO:0000313" key="2">
    <source>
        <dbReference type="EMBL" id="OGK16619.1"/>
    </source>
</evidence>
<keyword evidence="1" id="KW-1133">Transmembrane helix</keyword>
<feature type="transmembrane region" description="Helical" evidence="1">
    <location>
        <begin position="422"/>
        <end position="443"/>
    </location>
</feature>
<evidence type="ECO:0008006" key="4">
    <source>
        <dbReference type="Google" id="ProtNLM"/>
    </source>
</evidence>
<protein>
    <recommendedName>
        <fullName evidence="4">YYY membrane protein</fullName>
    </recommendedName>
</protein>
<keyword evidence="1" id="KW-0472">Membrane</keyword>
<feature type="transmembrane region" description="Helical" evidence="1">
    <location>
        <begin position="183"/>
        <end position="205"/>
    </location>
</feature>
<dbReference type="EMBL" id="MFZF01000014">
    <property type="protein sequence ID" value="OGK16619.1"/>
    <property type="molecule type" value="Genomic_DNA"/>
</dbReference>
<proteinExistence type="predicted"/>
<keyword evidence="1" id="KW-0812">Transmembrane</keyword>
<dbReference type="Proteomes" id="UP000178372">
    <property type="component" value="Unassembled WGS sequence"/>
</dbReference>
<reference evidence="2 3" key="1">
    <citation type="journal article" date="2016" name="Nat. Commun.">
        <title>Thousands of microbial genomes shed light on interconnected biogeochemical processes in an aquifer system.</title>
        <authorList>
            <person name="Anantharaman K."/>
            <person name="Brown C.T."/>
            <person name="Hug L.A."/>
            <person name="Sharon I."/>
            <person name="Castelle C.J."/>
            <person name="Probst A.J."/>
            <person name="Thomas B.C."/>
            <person name="Singh A."/>
            <person name="Wilkins M.J."/>
            <person name="Karaoz U."/>
            <person name="Brodie E.L."/>
            <person name="Williams K.H."/>
            <person name="Hubbard S.S."/>
            <person name="Banfield J.F."/>
        </authorList>
    </citation>
    <scope>NUCLEOTIDE SEQUENCE [LARGE SCALE GENOMIC DNA]</scope>
</reference>
<feature type="transmembrane region" description="Helical" evidence="1">
    <location>
        <begin position="100"/>
        <end position="118"/>
    </location>
</feature>
<organism evidence="2 3">
    <name type="scientific">Candidatus Roizmanbacteria bacterium RIFCSPHIGHO2_01_FULL_39_12b</name>
    <dbReference type="NCBI Taxonomy" id="1802030"/>
    <lineage>
        <taxon>Bacteria</taxon>
        <taxon>Candidatus Roizmaniibacteriota</taxon>
    </lineage>
</organism>
<feature type="transmembrane region" description="Helical" evidence="1">
    <location>
        <begin position="44"/>
        <end position="62"/>
    </location>
</feature>
<feature type="transmembrane region" description="Helical" evidence="1">
    <location>
        <begin position="217"/>
        <end position="239"/>
    </location>
</feature>
<gene>
    <name evidence="2" type="ORF">A2690_03320</name>
</gene>